<dbReference type="AlphaFoldDB" id="A0A1J5RDR1"/>
<evidence type="ECO:0000313" key="1">
    <source>
        <dbReference type="EMBL" id="OIQ87779.1"/>
    </source>
</evidence>
<comment type="caution">
    <text evidence="1">The sequence shown here is derived from an EMBL/GenBank/DDBJ whole genome shotgun (WGS) entry which is preliminary data.</text>
</comment>
<name>A0A1J5RDR1_9ZZZZ</name>
<organism evidence="1">
    <name type="scientific">mine drainage metagenome</name>
    <dbReference type="NCBI Taxonomy" id="410659"/>
    <lineage>
        <taxon>unclassified sequences</taxon>
        <taxon>metagenomes</taxon>
        <taxon>ecological metagenomes</taxon>
    </lineage>
</organism>
<evidence type="ECO:0008006" key="2">
    <source>
        <dbReference type="Google" id="ProtNLM"/>
    </source>
</evidence>
<protein>
    <recommendedName>
        <fullName evidence="2">SPOR domain-containing protein</fullName>
    </recommendedName>
</protein>
<proteinExistence type="predicted"/>
<gene>
    <name evidence="1" type="ORF">GALL_303510</name>
</gene>
<sequence length="219" mass="23764">MKLLVWLLLLLNVVILGYFMLNQPRPIVIGGAHQAMQADKLRILTEDELAAMPKNPAPVAAAPAPDQTACYEWGSFAAGSIARAKSILDKFSLESVLRKTASQDATRYWVYIPPLADAQKAQAKVDELHGLGVADALIIAEPQWRNAISFGVFKDEKLATKLLADLRTHGVHSAVKGVRNRDAGQASFLIRDVPQAVAGEIDKLKADFPGSELSKVPCQ</sequence>
<dbReference type="EMBL" id="MLJW01000404">
    <property type="protein sequence ID" value="OIQ87779.1"/>
    <property type="molecule type" value="Genomic_DNA"/>
</dbReference>
<accession>A0A1J5RDR1</accession>
<reference evidence="1" key="1">
    <citation type="submission" date="2016-10" db="EMBL/GenBank/DDBJ databases">
        <title>Sequence of Gallionella enrichment culture.</title>
        <authorList>
            <person name="Poehlein A."/>
            <person name="Muehling M."/>
            <person name="Daniel R."/>
        </authorList>
    </citation>
    <scope>NUCLEOTIDE SEQUENCE</scope>
</reference>